<evidence type="ECO:0000313" key="4">
    <source>
        <dbReference type="EMBL" id="VDL98087.1"/>
    </source>
</evidence>
<dbReference type="PROSITE" id="PS50157">
    <property type="entry name" value="ZINC_FINGER_C2H2_2"/>
    <property type="match status" value="1"/>
</dbReference>
<evidence type="ECO:0000256" key="2">
    <source>
        <dbReference type="SAM" id="MobiDB-lite"/>
    </source>
</evidence>
<sequence length="176" mass="20057">MRPTGSPPPRAKRAARKSQAARINIANAQALPKCPRCQRTFRSRICLFRHIQFQHKNNPTISTSATPTSYPTTTTTQPLITIASMSRRPQSLIPSYLPPSTDHGDEHQLPHYRHLSGHPRIPVTCYLPHRHQYQRWGLVTSLSLLRSLIHLTHRPGRSLANPSHRDWRTSAWSTNS</sequence>
<keyword evidence="1" id="KW-0863">Zinc-finger</keyword>
<evidence type="ECO:0000313" key="5">
    <source>
        <dbReference type="Proteomes" id="UP000275846"/>
    </source>
</evidence>
<organism evidence="6">
    <name type="scientific">Schistocephalus solidus</name>
    <name type="common">Tapeworm</name>
    <dbReference type="NCBI Taxonomy" id="70667"/>
    <lineage>
        <taxon>Eukaryota</taxon>
        <taxon>Metazoa</taxon>
        <taxon>Spiralia</taxon>
        <taxon>Lophotrochozoa</taxon>
        <taxon>Platyhelminthes</taxon>
        <taxon>Cestoda</taxon>
        <taxon>Eucestoda</taxon>
        <taxon>Diphyllobothriidea</taxon>
        <taxon>Diphyllobothriidae</taxon>
        <taxon>Schistocephalus</taxon>
    </lineage>
</organism>
<dbReference type="PROSITE" id="PS00028">
    <property type="entry name" value="ZINC_FINGER_C2H2_1"/>
    <property type="match status" value="1"/>
</dbReference>
<dbReference type="EMBL" id="UYSU01036739">
    <property type="protein sequence ID" value="VDL98087.1"/>
    <property type="molecule type" value="Genomic_DNA"/>
</dbReference>
<keyword evidence="1" id="KW-0479">Metal-binding</keyword>
<keyword evidence="1" id="KW-0862">Zinc</keyword>
<dbReference type="InterPro" id="IPR013087">
    <property type="entry name" value="Znf_C2H2_type"/>
</dbReference>
<proteinExistence type="predicted"/>
<evidence type="ECO:0000256" key="1">
    <source>
        <dbReference type="PROSITE-ProRule" id="PRU00042"/>
    </source>
</evidence>
<feature type="region of interest" description="Disordered" evidence="2">
    <location>
        <begin position="155"/>
        <end position="176"/>
    </location>
</feature>
<name>A0A183T5F4_SCHSO</name>
<reference evidence="4 5" key="2">
    <citation type="submission" date="2018-11" db="EMBL/GenBank/DDBJ databases">
        <authorList>
            <consortium name="Pathogen Informatics"/>
        </authorList>
    </citation>
    <scope>NUCLEOTIDE SEQUENCE [LARGE SCALE GENOMIC DNA]</scope>
    <source>
        <strain evidence="4 5">NST_G2</strain>
    </source>
</reference>
<dbReference type="WBParaSite" id="SSLN_0001214701-mRNA-1">
    <property type="protein sequence ID" value="SSLN_0001214701-mRNA-1"/>
    <property type="gene ID" value="SSLN_0001214701"/>
</dbReference>
<keyword evidence="5" id="KW-1185">Reference proteome</keyword>
<evidence type="ECO:0000259" key="3">
    <source>
        <dbReference type="PROSITE" id="PS50157"/>
    </source>
</evidence>
<protein>
    <submittedName>
        <fullName evidence="6">C2H2-type domain-containing protein</fullName>
    </submittedName>
</protein>
<reference evidence="6" key="1">
    <citation type="submission" date="2016-06" db="UniProtKB">
        <authorList>
            <consortium name="WormBaseParasite"/>
        </authorList>
    </citation>
    <scope>IDENTIFICATION</scope>
</reference>
<accession>A0A183T5F4</accession>
<gene>
    <name evidence="4" type="ORF">SSLN_LOCUS11702</name>
</gene>
<dbReference type="AlphaFoldDB" id="A0A183T5F4"/>
<evidence type="ECO:0000313" key="6">
    <source>
        <dbReference type="WBParaSite" id="SSLN_0001214701-mRNA-1"/>
    </source>
</evidence>
<dbReference type="Proteomes" id="UP000275846">
    <property type="component" value="Unassembled WGS sequence"/>
</dbReference>
<dbReference type="GO" id="GO:0008270">
    <property type="term" value="F:zinc ion binding"/>
    <property type="evidence" value="ECO:0007669"/>
    <property type="project" value="UniProtKB-KW"/>
</dbReference>
<feature type="domain" description="C2H2-type" evidence="3">
    <location>
        <begin position="32"/>
        <end position="60"/>
    </location>
</feature>